<dbReference type="AlphaFoldDB" id="A0A835H8S0"/>
<keyword evidence="3" id="KW-1185">Reference proteome</keyword>
<keyword evidence="1" id="KW-0812">Transmembrane</keyword>
<comment type="caution">
    <text evidence="2">The sequence shown here is derived from an EMBL/GenBank/DDBJ whole genome shotgun (WGS) entry which is preliminary data.</text>
</comment>
<keyword evidence="1" id="KW-1133">Transmembrane helix</keyword>
<gene>
    <name evidence="2" type="ORF">IFM89_024505</name>
</gene>
<evidence type="ECO:0000313" key="2">
    <source>
        <dbReference type="EMBL" id="KAF9593688.1"/>
    </source>
</evidence>
<organism evidence="2 3">
    <name type="scientific">Coptis chinensis</name>
    <dbReference type="NCBI Taxonomy" id="261450"/>
    <lineage>
        <taxon>Eukaryota</taxon>
        <taxon>Viridiplantae</taxon>
        <taxon>Streptophyta</taxon>
        <taxon>Embryophyta</taxon>
        <taxon>Tracheophyta</taxon>
        <taxon>Spermatophyta</taxon>
        <taxon>Magnoliopsida</taxon>
        <taxon>Ranunculales</taxon>
        <taxon>Ranunculaceae</taxon>
        <taxon>Coptidoideae</taxon>
        <taxon>Coptis</taxon>
    </lineage>
</organism>
<dbReference type="Proteomes" id="UP000631114">
    <property type="component" value="Unassembled WGS sequence"/>
</dbReference>
<sequence length="121" mass="13605">MAIANLTTIGFFCAFHRSCFVYGIPFGPTLTTLCFLMAGSFIDSRSISARSMGVSHRVRFDLQQFAMGLHLNLEMYLALGADNPPTGESVHELWGMWRNPGEGRNVTFAYRSITRYRSQDV</sequence>
<accession>A0A835H8S0</accession>
<name>A0A835H8S0_9MAGN</name>
<protein>
    <submittedName>
        <fullName evidence="2">Uncharacterized protein</fullName>
    </submittedName>
</protein>
<evidence type="ECO:0000313" key="3">
    <source>
        <dbReference type="Proteomes" id="UP000631114"/>
    </source>
</evidence>
<feature type="transmembrane region" description="Helical" evidence="1">
    <location>
        <begin position="20"/>
        <end position="42"/>
    </location>
</feature>
<reference evidence="2 3" key="1">
    <citation type="submission" date="2020-10" db="EMBL/GenBank/DDBJ databases">
        <title>The Coptis chinensis genome and diversification of protoberbering-type alkaloids.</title>
        <authorList>
            <person name="Wang B."/>
            <person name="Shu S."/>
            <person name="Song C."/>
            <person name="Liu Y."/>
        </authorList>
    </citation>
    <scope>NUCLEOTIDE SEQUENCE [LARGE SCALE GENOMIC DNA]</scope>
    <source>
        <strain evidence="2">HL-2020</strain>
        <tissue evidence="2">Leaf</tissue>
    </source>
</reference>
<dbReference type="EMBL" id="JADFTS010000008">
    <property type="protein sequence ID" value="KAF9593688.1"/>
    <property type="molecule type" value="Genomic_DNA"/>
</dbReference>
<keyword evidence="1" id="KW-0472">Membrane</keyword>
<evidence type="ECO:0000256" key="1">
    <source>
        <dbReference type="SAM" id="Phobius"/>
    </source>
</evidence>
<proteinExistence type="predicted"/>